<name>A0A369XN87_9PROT</name>
<protein>
    <submittedName>
        <fullName evidence="2">Uncharacterized protein</fullName>
    </submittedName>
</protein>
<sequence length="100" mass="10814">MAFEPFVFAGEHLRHAFAQGKLALNHGEQDEQQDEGDQSQGRTDLLCQAESLAGTGNDCPTFAHHLVTQPGQLPANLVHQYLAHHIVRGGFSQGPPGDCL</sequence>
<organism evidence="2 3">
    <name type="scientific">Candidatus Accumulibacter meliphilus</name>
    <dbReference type="NCBI Taxonomy" id="2211374"/>
    <lineage>
        <taxon>Bacteria</taxon>
        <taxon>Pseudomonadati</taxon>
        <taxon>Pseudomonadota</taxon>
        <taxon>Betaproteobacteria</taxon>
        <taxon>Candidatus Accumulibacter</taxon>
    </lineage>
</organism>
<evidence type="ECO:0000313" key="2">
    <source>
        <dbReference type="EMBL" id="RDE49899.1"/>
    </source>
</evidence>
<dbReference type="EMBL" id="QPGA01000030">
    <property type="protein sequence ID" value="RDE49899.1"/>
    <property type="molecule type" value="Genomic_DNA"/>
</dbReference>
<dbReference type="Proteomes" id="UP000253831">
    <property type="component" value="Unassembled WGS sequence"/>
</dbReference>
<comment type="caution">
    <text evidence="2">The sequence shown here is derived from an EMBL/GenBank/DDBJ whole genome shotgun (WGS) entry which is preliminary data.</text>
</comment>
<evidence type="ECO:0000313" key="3">
    <source>
        <dbReference type="Proteomes" id="UP000253831"/>
    </source>
</evidence>
<reference evidence="2 3" key="1">
    <citation type="submission" date="2018-05" db="EMBL/GenBank/DDBJ databases">
        <title>Integrated omic analyses show evidence that a Ca. Accumulibacter phosphatis strain performs denitrification under micro-aerobic conditions.</title>
        <authorList>
            <person name="Camejo P.Y."/>
            <person name="Katherine M.D."/>
            <person name="Daniel N.R."/>
        </authorList>
    </citation>
    <scope>NUCLEOTIDE SEQUENCE [LARGE SCALE GENOMIC DNA]</scope>
    <source>
        <strain evidence="2">UW-LDO-IC</strain>
    </source>
</reference>
<proteinExistence type="predicted"/>
<accession>A0A369XN87</accession>
<feature type="region of interest" description="Disordered" evidence="1">
    <location>
        <begin position="24"/>
        <end position="43"/>
    </location>
</feature>
<evidence type="ECO:0000256" key="1">
    <source>
        <dbReference type="SAM" id="MobiDB-lite"/>
    </source>
</evidence>
<dbReference type="AlphaFoldDB" id="A0A369XN87"/>
<gene>
    <name evidence="2" type="ORF">DVS81_14245</name>
</gene>